<evidence type="ECO:0000313" key="1">
    <source>
        <dbReference type="Proteomes" id="UP000694846"/>
    </source>
</evidence>
<accession>A0A8B8F977</accession>
<dbReference type="AlphaFoldDB" id="A0A8B8F977"/>
<keyword evidence="1" id="KW-1185">Reference proteome</keyword>
<reference evidence="2" key="1">
    <citation type="submission" date="2025-08" db="UniProtKB">
        <authorList>
            <consortium name="RefSeq"/>
        </authorList>
    </citation>
    <scope>IDENTIFICATION</scope>
    <source>
        <tissue evidence="2">Whole body</tissue>
    </source>
</reference>
<protein>
    <submittedName>
        <fullName evidence="2">Uncharacterized protein LOC112680902</fullName>
    </submittedName>
</protein>
<organism evidence="1 2">
    <name type="scientific">Sipha flava</name>
    <name type="common">yellow sugarcane aphid</name>
    <dbReference type="NCBI Taxonomy" id="143950"/>
    <lineage>
        <taxon>Eukaryota</taxon>
        <taxon>Metazoa</taxon>
        <taxon>Ecdysozoa</taxon>
        <taxon>Arthropoda</taxon>
        <taxon>Hexapoda</taxon>
        <taxon>Insecta</taxon>
        <taxon>Pterygota</taxon>
        <taxon>Neoptera</taxon>
        <taxon>Paraneoptera</taxon>
        <taxon>Hemiptera</taxon>
        <taxon>Sternorrhyncha</taxon>
        <taxon>Aphidomorpha</taxon>
        <taxon>Aphidoidea</taxon>
        <taxon>Aphididae</taxon>
        <taxon>Sipha</taxon>
    </lineage>
</organism>
<dbReference type="Proteomes" id="UP000694846">
    <property type="component" value="Unplaced"/>
</dbReference>
<proteinExistence type="predicted"/>
<sequence length="111" mass="12731">MFASVDVDFAKHFRRSNKPSVLELKEMKVISMLTVPSNIDLLQRIADEEELILDYDIDETYSPMIRKDFMCVQLTVNHCALTVVGFGETLLDSQENAAYECLTRLKLVLEN</sequence>
<dbReference type="RefSeq" id="XP_025406922.1">
    <property type="nucleotide sequence ID" value="XM_025551137.1"/>
</dbReference>
<evidence type="ECO:0000313" key="2">
    <source>
        <dbReference type="RefSeq" id="XP_025406922.1"/>
    </source>
</evidence>
<dbReference type="GeneID" id="112680902"/>
<gene>
    <name evidence="2" type="primary">LOC112680902</name>
</gene>
<name>A0A8B8F977_9HEMI</name>
<dbReference type="OrthoDB" id="10531648at2759"/>